<dbReference type="InterPro" id="IPR024088">
    <property type="entry name" value="Tyr-tRNA-ligase_bac-type"/>
</dbReference>
<accession>A0A820APQ6</accession>
<proteinExistence type="predicted"/>
<dbReference type="Gene3D" id="3.10.290.10">
    <property type="entry name" value="RNA-binding S4 domain"/>
    <property type="match status" value="1"/>
</dbReference>
<dbReference type="AlphaFoldDB" id="A0A820APQ6"/>
<comment type="caution">
    <text evidence="2">The sequence shown here is derived from an EMBL/GenBank/DDBJ whole genome shotgun (WGS) entry which is preliminary data.</text>
</comment>
<feature type="domain" description="Tyrosine--tRNA ligase SYY-like C-terminal" evidence="1">
    <location>
        <begin position="3"/>
        <end position="66"/>
    </location>
</feature>
<organism evidence="2 3">
    <name type="scientific">Rotaria sordida</name>
    <dbReference type="NCBI Taxonomy" id="392033"/>
    <lineage>
        <taxon>Eukaryota</taxon>
        <taxon>Metazoa</taxon>
        <taxon>Spiralia</taxon>
        <taxon>Gnathifera</taxon>
        <taxon>Rotifera</taxon>
        <taxon>Eurotatoria</taxon>
        <taxon>Bdelloidea</taxon>
        <taxon>Philodinida</taxon>
        <taxon>Philodinidae</taxon>
        <taxon>Rotaria</taxon>
    </lineage>
</organism>
<protein>
    <recommendedName>
        <fullName evidence="1">Tyrosine--tRNA ligase SYY-like C-terminal domain-containing protein</fullName>
    </recommendedName>
</protein>
<dbReference type="Proteomes" id="UP000663874">
    <property type="component" value="Unassembled WGS sequence"/>
</dbReference>
<dbReference type="PANTHER" id="PTHR11766">
    <property type="entry name" value="TYROSYL-TRNA SYNTHETASE"/>
    <property type="match status" value="1"/>
</dbReference>
<dbReference type="InterPro" id="IPR054608">
    <property type="entry name" value="SYY-like_C"/>
</dbReference>
<dbReference type="GO" id="GO:0004831">
    <property type="term" value="F:tyrosine-tRNA ligase activity"/>
    <property type="evidence" value="ECO:0007669"/>
    <property type="project" value="InterPro"/>
</dbReference>
<dbReference type="GO" id="GO:0005829">
    <property type="term" value="C:cytosol"/>
    <property type="evidence" value="ECO:0007669"/>
    <property type="project" value="TreeGrafter"/>
</dbReference>
<dbReference type="GO" id="GO:0003723">
    <property type="term" value="F:RNA binding"/>
    <property type="evidence" value="ECO:0007669"/>
    <property type="project" value="InterPro"/>
</dbReference>
<dbReference type="GO" id="GO:0005739">
    <property type="term" value="C:mitochondrion"/>
    <property type="evidence" value="ECO:0007669"/>
    <property type="project" value="TreeGrafter"/>
</dbReference>
<evidence type="ECO:0000313" key="2">
    <source>
        <dbReference type="EMBL" id="CAF4180760.1"/>
    </source>
</evidence>
<sequence length="79" mass="9021">LTLLDVCMSAKCFSNKLVALKVINDGGVYVNHKKLSNPHAILVFGIHILPNKITVLRVGKKNYYMIRWTHMDISLRQEV</sequence>
<dbReference type="EMBL" id="CAJOBE010014654">
    <property type="protein sequence ID" value="CAF4180760.1"/>
    <property type="molecule type" value="Genomic_DNA"/>
</dbReference>
<reference evidence="2" key="1">
    <citation type="submission" date="2021-02" db="EMBL/GenBank/DDBJ databases">
        <authorList>
            <person name="Nowell W R."/>
        </authorList>
    </citation>
    <scope>NUCLEOTIDE SEQUENCE</scope>
</reference>
<dbReference type="PANTHER" id="PTHR11766:SF0">
    <property type="entry name" value="TYROSINE--TRNA LIGASE, MITOCHONDRIAL"/>
    <property type="match status" value="1"/>
</dbReference>
<feature type="non-terminal residue" evidence="2">
    <location>
        <position position="1"/>
    </location>
</feature>
<evidence type="ECO:0000259" key="1">
    <source>
        <dbReference type="Pfam" id="PF22421"/>
    </source>
</evidence>
<dbReference type="InterPro" id="IPR036986">
    <property type="entry name" value="S4_RNA-bd_sf"/>
</dbReference>
<name>A0A820APQ6_9BILA</name>
<dbReference type="GO" id="GO:0043039">
    <property type="term" value="P:tRNA aminoacylation"/>
    <property type="evidence" value="ECO:0007669"/>
    <property type="project" value="TreeGrafter"/>
</dbReference>
<gene>
    <name evidence="2" type="ORF">FNK824_LOCUS35205</name>
</gene>
<dbReference type="Pfam" id="PF22421">
    <property type="entry name" value="SYY_C-terminal"/>
    <property type="match status" value="1"/>
</dbReference>
<dbReference type="SUPFAM" id="SSF55174">
    <property type="entry name" value="Alpha-L RNA-binding motif"/>
    <property type="match status" value="1"/>
</dbReference>
<evidence type="ECO:0000313" key="3">
    <source>
        <dbReference type="Proteomes" id="UP000663874"/>
    </source>
</evidence>